<dbReference type="InterPro" id="IPR035069">
    <property type="entry name" value="TTHA1013/TTHA0281-like"/>
</dbReference>
<dbReference type="AlphaFoldDB" id="A0A837HTE8"/>
<name>A0A837HTE8_9BACT</name>
<dbReference type="Gene3D" id="3.30.160.250">
    <property type="match status" value="1"/>
</dbReference>
<organism evidence="2 3">
    <name type="scientific">Candidatus Nomurabacteria bacterium GW2011_GWC2_39_41</name>
    <dbReference type="NCBI Taxonomy" id="1618754"/>
    <lineage>
        <taxon>Bacteria</taxon>
        <taxon>Candidatus Nomuraibacteriota</taxon>
    </lineage>
</organism>
<accession>A0A837HTE8</accession>
<sequence>MLREMDLLHNTIHVWYNIKMKELKGKNLIFSIIIEKDSDGYFAECRELQGCYTQGYTYEEVMKNIKEAIELHVKDRIERSDFVVPISNQNQISLTTFSLDIPYHVA</sequence>
<protein>
    <recommendedName>
        <fullName evidence="1">HicB-like antitoxin of toxin-antitoxin system domain-containing protein</fullName>
    </recommendedName>
</protein>
<evidence type="ECO:0000313" key="2">
    <source>
        <dbReference type="EMBL" id="KKR20329.1"/>
    </source>
</evidence>
<dbReference type="Proteomes" id="UP000034656">
    <property type="component" value="Unassembled WGS sequence"/>
</dbReference>
<dbReference type="InterPro" id="IPR031807">
    <property type="entry name" value="HicB-like"/>
</dbReference>
<feature type="domain" description="HicB-like antitoxin of toxin-antitoxin system" evidence="1">
    <location>
        <begin position="30"/>
        <end position="88"/>
    </location>
</feature>
<evidence type="ECO:0000259" key="1">
    <source>
        <dbReference type="Pfam" id="PF15919"/>
    </source>
</evidence>
<dbReference type="EMBL" id="LBXB01000005">
    <property type="protein sequence ID" value="KKR20329.1"/>
    <property type="molecule type" value="Genomic_DNA"/>
</dbReference>
<gene>
    <name evidence="2" type="ORF">UT51_C0005G0062</name>
</gene>
<proteinExistence type="predicted"/>
<dbReference type="PANTHER" id="PTHR34504">
    <property type="entry name" value="ANTITOXIN HICB"/>
    <property type="match status" value="1"/>
</dbReference>
<dbReference type="Pfam" id="PF15919">
    <property type="entry name" value="HicB_lk_antitox"/>
    <property type="match status" value="1"/>
</dbReference>
<evidence type="ECO:0000313" key="3">
    <source>
        <dbReference type="Proteomes" id="UP000034656"/>
    </source>
</evidence>
<dbReference type="SUPFAM" id="SSF143100">
    <property type="entry name" value="TTHA1013/TTHA0281-like"/>
    <property type="match status" value="1"/>
</dbReference>
<reference evidence="2 3" key="1">
    <citation type="journal article" date="2015" name="Nature">
        <title>rRNA introns, odd ribosomes, and small enigmatic genomes across a large radiation of phyla.</title>
        <authorList>
            <person name="Brown C.T."/>
            <person name="Hug L.A."/>
            <person name="Thomas B.C."/>
            <person name="Sharon I."/>
            <person name="Castelle C.J."/>
            <person name="Singh A."/>
            <person name="Wilkins M.J."/>
            <person name="Williams K.H."/>
            <person name="Banfield J.F."/>
        </authorList>
    </citation>
    <scope>NUCLEOTIDE SEQUENCE [LARGE SCALE GENOMIC DNA]</scope>
</reference>
<comment type="caution">
    <text evidence="2">The sequence shown here is derived from an EMBL/GenBank/DDBJ whole genome shotgun (WGS) entry which is preliminary data.</text>
</comment>
<dbReference type="InterPro" id="IPR051404">
    <property type="entry name" value="TA_system_antitoxin"/>
</dbReference>
<dbReference type="PANTHER" id="PTHR34504:SF4">
    <property type="entry name" value="ANTITOXIN HICB"/>
    <property type="match status" value="1"/>
</dbReference>